<dbReference type="GO" id="GO:0004674">
    <property type="term" value="F:protein serine/threonine kinase activity"/>
    <property type="evidence" value="ECO:0007669"/>
    <property type="project" value="UniProtKB-KW"/>
</dbReference>
<evidence type="ECO:0000313" key="4">
    <source>
        <dbReference type="Proteomes" id="UP000008138"/>
    </source>
</evidence>
<dbReference type="PROSITE" id="PS50006">
    <property type="entry name" value="FHA_DOMAIN"/>
    <property type="match status" value="1"/>
</dbReference>
<reference evidence="3 4" key="1">
    <citation type="journal article" date="2011" name="J. Bacteriol.">
        <title>Complete genome sequence of the thermoacidophilic crenarchaeon Thermoproteus uzoniensis 768-20.</title>
        <authorList>
            <person name="Mardanov A.V."/>
            <person name="Gumerov V.M."/>
            <person name="Beletsky A.V."/>
            <person name="Prokofeva M.I."/>
            <person name="Bonch-Osmolovskaya E.A."/>
            <person name="Ravin N.V."/>
            <person name="Skryabin K.G."/>
        </authorList>
    </citation>
    <scope>NUCLEOTIDE SEQUENCE [LARGE SCALE GENOMIC DNA]</scope>
    <source>
        <strain evidence="3 4">768-20</strain>
    </source>
</reference>
<dbReference type="CDD" id="cd14014">
    <property type="entry name" value="STKc_PknB_like"/>
    <property type="match status" value="1"/>
</dbReference>
<dbReference type="eggNOG" id="arCOG03682">
    <property type="taxonomic scope" value="Archaea"/>
</dbReference>
<organism evidence="3 4">
    <name type="scientific">Thermoproteus uzoniensis (strain 768-20)</name>
    <dbReference type="NCBI Taxonomy" id="999630"/>
    <lineage>
        <taxon>Archaea</taxon>
        <taxon>Thermoproteota</taxon>
        <taxon>Thermoprotei</taxon>
        <taxon>Thermoproteales</taxon>
        <taxon>Thermoproteaceae</taxon>
        <taxon>Thermoproteus</taxon>
    </lineage>
</organism>
<keyword evidence="3" id="KW-0418">Kinase</keyword>
<dbReference type="PANTHER" id="PTHR48011:SF4">
    <property type="entry name" value="MITOGEN-ACTIVATED PROTEIN KINASE KINASE KINASE 19"/>
    <property type="match status" value="1"/>
</dbReference>
<dbReference type="GO" id="GO:0005524">
    <property type="term" value="F:ATP binding"/>
    <property type="evidence" value="ECO:0007669"/>
    <property type="project" value="InterPro"/>
</dbReference>
<accession>F2L5X2</accession>
<dbReference type="Pfam" id="PF00498">
    <property type="entry name" value="FHA"/>
    <property type="match status" value="1"/>
</dbReference>
<gene>
    <name evidence="3" type="ordered locus">TUZN_0934</name>
</gene>
<dbReference type="InterPro" id="IPR000719">
    <property type="entry name" value="Prot_kinase_dom"/>
</dbReference>
<dbReference type="Gene3D" id="1.10.510.10">
    <property type="entry name" value="Transferase(Phosphotransferase) domain 1"/>
    <property type="match status" value="1"/>
</dbReference>
<dbReference type="SUPFAM" id="SSF49879">
    <property type="entry name" value="SMAD/FHA domain"/>
    <property type="match status" value="1"/>
</dbReference>
<dbReference type="HOGENOM" id="CLU_699469_0_0_2"/>
<dbReference type="KEGG" id="tuz:TUZN_0934"/>
<feature type="domain" description="Protein kinase" evidence="2">
    <location>
        <begin position="15"/>
        <end position="266"/>
    </location>
</feature>
<keyword evidence="4" id="KW-1185">Reference proteome</keyword>
<dbReference type="CDD" id="cd00060">
    <property type="entry name" value="FHA"/>
    <property type="match status" value="1"/>
</dbReference>
<dbReference type="OrthoDB" id="31344at2157"/>
<dbReference type="GeneID" id="10360466"/>
<keyword evidence="3" id="KW-0808">Transferase</keyword>
<dbReference type="SUPFAM" id="SSF56112">
    <property type="entry name" value="Protein kinase-like (PK-like)"/>
    <property type="match status" value="1"/>
</dbReference>
<dbReference type="Pfam" id="PF00069">
    <property type="entry name" value="Pkinase"/>
    <property type="match status" value="1"/>
</dbReference>
<dbReference type="InterPro" id="IPR000253">
    <property type="entry name" value="FHA_dom"/>
</dbReference>
<dbReference type="InterPro" id="IPR011009">
    <property type="entry name" value="Kinase-like_dom_sf"/>
</dbReference>
<keyword evidence="3" id="KW-0723">Serine/threonine-protein kinase</keyword>
<dbReference type="GO" id="GO:0007165">
    <property type="term" value="P:signal transduction"/>
    <property type="evidence" value="ECO:0007669"/>
    <property type="project" value="TreeGrafter"/>
</dbReference>
<evidence type="ECO:0000313" key="3">
    <source>
        <dbReference type="EMBL" id="AEA12417.1"/>
    </source>
</evidence>
<dbReference type="InterPro" id="IPR008984">
    <property type="entry name" value="SMAD_FHA_dom_sf"/>
</dbReference>
<feature type="domain" description="FHA" evidence="1">
    <location>
        <begin position="293"/>
        <end position="348"/>
    </location>
</feature>
<dbReference type="PROSITE" id="PS50011">
    <property type="entry name" value="PROTEIN_KINASE_DOM"/>
    <property type="match status" value="1"/>
</dbReference>
<dbReference type="AlphaFoldDB" id="F2L5X2"/>
<dbReference type="InterPro" id="IPR017441">
    <property type="entry name" value="Protein_kinase_ATP_BS"/>
</dbReference>
<dbReference type="InterPro" id="IPR052751">
    <property type="entry name" value="Plant_MAPKKK"/>
</dbReference>
<dbReference type="RefSeq" id="WP_013679753.1">
    <property type="nucleotide sequence ID" value="NC_015315.1"/>
</dbReference>
<name>F2L5X2_THEU7</name>
<reference key="2">
    <citation type="submission" date="2011-03" db="EMBL/GenBank/DDBJ databases">
        <title>Complete genome sequence of the thermoacidophilic crenarchaeon Thermoproteus uzoniensis 768-20.</title>
        <authorList>
            <person name="Mardanov A.V."/>
            <person name="Gumerov V.M."/>
            <person name="Beletsky A.V."/>
            <person name="Prokofeva M.I."/>
            <person name="Bonch-Osmolovskaya E.A."/>
            <person name="Ravin N.V."/>
            <person name="Skryabin K.G."/>
        </authorList>
    </citation>
    <scope>NUCLEOTIDE SEQUENCE</scope>
    <source>
        <strain>768-20</strain>
    </source>
</reference>
<sequence>MSGLLEVGAVLGDKYVVKKLLGKGGMAIVWLAERKDGLKVAVKEPIISGEPEEKIKRNIQFVEHEGRILEMLNSPYICRLYDVKRGRVGAISTILLFLEYLDGGSLRELREPVDSNKLRDIAIQIFEGLAEVHKAGVVHRDVKPSNVMRGGDVYKLVDFGTAVYHFEKATHIVVSPGGYTAPEQLTRGLSVPQADVWSAGATLVWAYTLKHPYKFIKGYDVDKIVGELQVNIPSTYDDLMDKFLARTLEPDYRKRFSDAVEALNFLKGIATKEKVGLKIRIKGTSIYMTGGRLIIGRTEDKALDLKIEGERLYIYDPQKYISREHAEIAEIGGRWVIRDSGSTNRTAIYRDGNWKVLWKGRGKPSQWEELRDGDIIAFGYDDEKGAYITAKVEL</sequence>
<proteinExistence type="predicted"/>
<dbReference type="eggNOG" id="arCOG01694">
    <property type="taxonomic scope" value="Archaea"/>
</dbReference>
<evidence type="ECO:0000259" key="2">
    <source>
        <dbReference type="PROSITE" id="PS50011"/>
    </source>
</evidence>
<protein>
    <submittedName>
        <fullName evidence="3">Serine/threonine protein kinase</fullName>
    </submittedName>
</protein>
<dbReference type="PANTHER" id="PTHR48011">
    <property type="entry name" value="CCR4-NOT TRANSCRIPTIONAL COMPLEX SUBUNIT CAF120-RELATED"/>
    <property type="match status" value="1"/>
</dbReference>
<dbReference type="PROSITE" id="PS00107">
    <property type="entry name" value="PROTEIN_KINASE_ATP"/>
    <property type="match status" value="1"/>
</dbReference>
<dbReference type="STRING" id="999630.TUZN_0934"/>
<dbReference type="Proteomes" id="UP000008138">
    <property type="component" value="Chromosome"/>
</dbReference>
<evidence type="ECO:0000259" key="1">
    <source>
        <dbReference type="PROSITE" id="PS50006"/>
    </source>
</evidence>
<dbReference type="Gene3D" id="2.60.200.20">
    <property type="match status" value="1"/>
</dbReference>
<dbReference type="SMART" id="SM00220">
    <property type="entry name" value="S_TKc"/>
    <property type="match status" value="1"/>
</dbReference>
<dbReference type="EMBL" id="CP002590">
    <property type="protein sequence ID" value="AEA12417.1"/>
    <property type="molecule type" value="Genomic_DNA"/>
</dbReference>